<dbReference type="RefSeq" id="WP_165373032.1">
    <property type="nucleotide sequence ID" value="NZ_CP012670.1"/>
</dbReference>
<dbReference type="AlphaFoldDB" id="A0A4P2PUY4"/>
<organism evidence="1 2">
    <name type="scientific">Sorangium cellulosum</name>
    <name type="common">Polyangium cellulosum</name>
    <dbReference type="NCBI Taxonomy" id="56"/>
    <lineage>
        <taxon>Bacteria</taxon>
        <taxon>Pseudomonadati</taxon>
        <taxon>Myxococcota</taxon>
        <taxon>Polyangia</taxon>
        <taxon>Polyangiales</taxon>
        <taxon>Polyangiaceae</taxon>
        <taxon>Sorangium</taxon>
    </lineage>
</organism>
<evidence type="ECO:0000313" key="2">
    <source>
        <dbReference type="Proteomes" id="UP000295781"/>
    </source>
</evidence>
<dbReference type="EMBL" id="CP012670">
    <property type="protein sequence ID" value="AUX20479.1"/>
    <property type="molecule type" value="Genomic_DNA"/>
</dbReference>
<dbReference type="Proteomes" id="UP000295781">
    <property type="component" value="Chromosome"/>
</dbReference>
<evidence type="ECO:0000313" key="1">
    <source>
        <dbReference type="EMBL" id="AUX20479.1"/>
    </source>
</evidence>
<accession>A0A4P2PUY4</accession>
<sequence length="58" mass="6552">MLVSQQERRVEHYRRNEDGTWTLRDVPWPASIELSSIGCTVSLDEIDRDALGAPPTPS</sequence>
<proteinExistence type="predicted"/>
<gene>
    <name evidence="1" type="ORF">SOCEGT47_009510</name>
</gene>
<protein>
    <submittedName>
        <fullName evidence="1">Uncharacterized protein</fullName>
    </submittedName>
</protein>
<name>A0A4P2PUY4_SORCE</name>
<reference evidence="1 2" key="1">
    <citation type="submission" date="2015-09" db="EMBL/GenBank/DDBJ databases">
        <title>Sorangium comparison.</title>
        <authorList>
            <person name="Zaburannyi N."/>
            <person name="Bunk B."/>
            <person name="Overmann J."/>
            <person name="Mueller R."/>
        </authorList>
    </citation>
    <scope>NUCLEOTIDE SEQUENCE [LARGE SCALE GENOMIC DNA]</scope>
    <source>
        <strain evidence="1 2">So ceGT47</strain>
    </source>
</reference>